<accession>A0A6A5U8X5</accession>
<reference evidence="2" key="1">
    <citation type="journal article" date="2020" name="Stud. Mycol.">
        <title>101 Dothideomycetes genomes: a test case for predicting lifestyles and emergence of pathogens.</title>
        <authorList>
            <person name="Haridas S."/>
            <person name="Albert R."/>
            <person name="Binder M."/>
            <person name="Bloem J."/>
            <person name="Labutti K."/>
            <person name="Salamov A."/>
            <person name="Andreopoulos B."/>
            <person name="Baker S."/>
            <person name="Barry K."/>
            <person name="Bills G."/>
            <person name="Bluhm B."/>
            <person name="Cannon C."/>
            <person name="Castanera R."/>
            <person name="Culley D."/>
            <person name="Daum C."/>
            <person name="Ezra D."/>
            <person name="Gonzalez J."/>
            <person name="Henrissat B."/>
            <person name="Kuo A."/>
            <person name="Liang C."/>
            <person name="Lipzen A."/>
            <person name="Lutzoni F."/>
            <person name="Magnuson J."/>
            <person name="Mondo S."/>
            <person name="Nolan M."/>
            <person name="Ohm R."/>
            <person name="Pangilinan J."/>
            <person name="Park H.-J."/>
            <person name="Ramirez L."/>
            <person name="Alfaro M."/>
            <person name="Sun H."/>
            <person name="Tritt A."/>
            <person name="Yoshinaga Y."/>
            <person name="Zwiers L.-H."/>
            <person name="Turgeon B."/>
            <person name="Goodwin S."/>
            <person name="Spatafora J."/>
            <person name="Crous P."/>
            <person name="Grigoriev I."/>
        </authorList>
    </citation>
    <scope>NUCLEOTIDE SEQUENCE</scope>
    <source>
        <strain evidence="2">CBS 675.92</strain>
    </source>
</reference>
<dbReference type="InterPro" id="IPR010730">
    <property type="entry name" value="HET"/>
</dbReference>
<dbReference type="Pfam" id="PF06985">
    <property type="entry name" value="HET"/>
    <property type="match status" value="1"/>
</dbReference>
<dbReference type="PANTHER" id="PTHR33112">
    <property type="entry name" value="DOMAIN PROTEIN, PUTATIVE-RELATED"/>
    <property type="match status" value="1"/>
</dbReference>
<dbReference type="AlphaFoldDB" id="A0A6A5U8X5"/>
<dbReference type="EMBL" id="ML976981">
    <property type="protein sequence ID" value="KAF1961335.1"/>
    <property type="molecule type" value="Genomic_DNA"/>
</dbReference>
<dbReference type="OrthoDB" id="47007at2759"/>
<feature type="domain" description="Heterokaryon incompatibility" evidence="1">
    <location>
        <begin position="223"/>
        <end position="375"/>
    </location>
</feature>
<keyword evidence="3" id="KW-1185">Reference proteome</keyword>
<proteinExistence type="predicted"/>
<evidence type="ECO:0000313" key="3">
    <source>
        <dbReference type="Proteomes" id="UP000800035"/>
    </source>
</evidence>
<gene>
    <name evidence="2" type="ORF">CC80DRAFT_500614</name>
</gene>
<protein>
    <submittedName>
        <fullName evidence="2">HET-domain-containing protein</fullName>
    </submittedName>
</protein>
<evidence type="ECO:0000313" key="2">
    <source>
        <dbReference type="EMBL" id="KAF1961335.1"/>
    </source>
</evidence>
<evidence type="ECO:0000259" key="1">
    <source>
        <dbReference type="Pfam" id="PF06985"/>
    </source>
</evidence>
<sequence>MSLCDLCKNIPWEDLPTVPPDLPCSATGHIYIQPVEDWPQGVRGHPHHQSLDALRQSASVCDLCKLIRVSAENVEKQLEELKPKWEAGEMTQYDWPTWEMWLVKRREGGDGCWVMSFVDGKSERNERRKKKGVEQAYIISALGLCVRDGDALQSVIAGRPVEGSADSSIVIGRARKWLHECGKHPSCKPSKTILPSRIIDVGDLGSPQARLWEPVPAGTIGKYISLSYCWGTSREFTTTRATIEERKKGITIADIPATYQDAIKLTRELGIRYLWVDSLCICQDDHADWERESTKMLSTYSNAYLTVSATRAKESSEGFLGQRLDRTLVGLEYSRDGLRGKALAFSLPLQEELDKRDYITLPDEPLSKRAWCLQERVLSHRVLLYGTSQMFYECNEGYHGEDGLYLKERHDCAHKSLEADDPDESFFEGLKLNKRAKRNILGGWYNLLWLYGPKKLSHASDKLPAISGIASLYAEGIGEEYLAGLWRDQLIEGLMWQSLRYRRVSEYRAPSWSWASGDGIPATGQDLDYNEIAEIMDANVTLKGSNPFGEVTDGWIKLRAPMVQLYTILDNWDPEAPGRRPYDNNIKVRTEKGDPEGAYSRFDFAFTADDAPQEAKKIAKSLEGVDIFSLVILKECSWDPEAADDEGNYRSLIVKKVDRRDAYQRLGFLTLDKETLGQEPEKQSKEEFSTITLV</sequence>
<organism evidence="2 3">
    <name type="scientific">Byssothecium circinans</name>
    <dbReference type="NCBI Taxonomy" id="147558"/>
    <lineage>
        <taxon>Eukaryota</taxon>
        <taxon>Fungi</taxon>
        <taxon>Dikarya</taxon>
        <taxon>Ascomycota</taxon>
        <taxon>Pezizomycotina</taxon>
        <taxon>Dothideomycetes</taxon>
        <taxon>Pleosporomycetidae</taxon>
        <taxon>Pleosporales</taxon>
        <taxon>Massarineae</taxon>
        <taxon>Massarinaceae</taxon>
        <taxon>Byssothecium</taxon>
    </lineage>
</organism>
<dbReference type="PANTHER" id="PTHR33112:SF16">
    <property type="entry name" value="HETEROKARYON INCOMPATIBILITY DOMAIN-CONTAINING PROTEIN"/>
    <property type="match status" value="1"/>
</dbReference>
<name>A0A6A5U8X5_9PLEO</name>
<dbReference type="Proteomes" id="UP000800035">
    <property type="component" value="Unassembled WGS sequence"/>
</dbReference>